<keyword evidence="5" id="KW-1185">Reference proteome</keyword>
<name>A0AAD3TT59_9TREE</name>
<gene>
    <name evidence="4" type="ORF">CspeluHIS016_0302530</name>
</gene>
<evidence type="ECO:0000256" key="1">
    <source>
        <dbReference type="SAM" id="MobiDB-lite"/>
    </source>
</evidence>
<dbReference type="Pfam" id="PF00652">
    <property type="entry name" value="Ricin_B_lectin"/>
    <property type="match status" value="1"/>
</dbReference>
<feature type="signal peptide" evidence="2">
    <location>
        <begin position="1"/>
        <end position="16"/>
    </location>
</feature>
<evidence type="ECO:0000256" key="2">
    <source>
        <dbReference type="SAM" id="SignalP"/>
    </source>
</evidence>
<dbReference type="SMART" id="SM00458">
    <property type="entry name" value="RICIN"/>
    <property type="match status" value="1"/>
</dbReference>
<comment type="caution">
    <text evidence="4">The sequence shown here is derived from an EMBL/GenBank/DDBJ whole genome shotgun (WGS) entry which is preliminary data.</text>
</comment>
<dbReference type="AlphaFoldDB" id="A0AAD3TT59"/>
<dbReference type="Gene3D" id="2.80.10.50">
    <property type="match status" value="2"/>
</dbReference>
<dbReference type="InterPro" id="IPR035992">
    <property type="entry name" value="Ricin_B-like_lectins"/>
</dbReference>
<dbReference type="EMBL" id="BTCM01000003">
    <property type="protein sequence ID" value="GMK56413.1"/>
    <property type="molecule type" value="Genomic_DNA"/>
</dbReference>
<dbReference type="Proteomes" id="UP001222932">
    <property type="component" value="Unassembled WGS sequence"/>
</dbReference>
<protein>
    <recommendedName>
        <fullName evidence="3">Ricin B lectin domain-containing protein</fullName>
    </recommendedName>
</protein>
<evidence type="ECO:0000313" key="5">
    <source>
        <dbReference type="Proteomes" id="UP001222932"/>
    </source>
</evidence>
<reference evidence="4" key="2">
    <citation type="submission" date="2023-06" db="EMBL/GenBank/DDBJ databases">
        <authorList>
            <person name="Kobayashi Y."/>
            <person name="Kayamori A."/>
            <person name="Aoki K."/>
            <person name="Shiwa Y."/>
            <person name="Fujita N."/>
            <person name="Sugita T."/>
            <person name="Iwasaki W."/>
            <person name="Tanaka N."/>
            <person name="Takashima M."/>
        </authorList>
    </citation>
    <scope>NUCLEOTIDE SEQUENCE</scope>
    <source>
        <strain evidence="4">HIS016</strain>
    </source>
</reference>
<feature type="compositionally biased region" description="Pro residues" evidence="1">
    <location>
        <begin position="27"/>
        <end position="44"/>
    </location>
</feature>
<feature type="region of interest" description="Disordered" evidence="1">
    <location>
        <begin position="21"/>
        <end position="47"/>
    </location>
</feature>
<feature type="domain" description="Ricin B lectin" evidence="3">
    <location>
        <begin position="47"/>
        <end position="177"/>
    </location>
</feature>
<dbReference type="CDD" id="cd00161">
    <property type="entry name" value="beta-trefoil_Ricin-like"/>
    <property type="match status" value="1"/>
</dbReference>
<proteinExistence type="predicted"/>
<organism evidence="4 5">
    <name type="scientific">Cutaneotrichosporon spelunceum</name>
    <dbReference type="NCBI Taxonomy" id="1672016"/>
    <lineage>
        <taxon>Eukaryota</taxon>
        <taxon>Fungi</taxon>
        <taxon>Dikarya</taxon>
        <taxon>Basidiomycota</taxon>
        <taxon>Agaricomycotina</taxon>
        <taxon>Tremellomycetes</taxon>
        <taxon>Trichosporonales</taxon>
        <taxon>Trichosporonaceae</taxon>
        <taxon>Cutaneotrichosporon</taxon>
    </lineage>
</organism>
<accession>A0AAD3TT59</accession>
<feature type="chain" id="PRO_5041993118" description="Ricin B lectin domain-containing protein" evidence="2">
    <location>
        <begin position="17"/>
        <end position="190"/>
    </location>
</feature>
<keyword evidence="2" id="KW-0732">Signal</keyword>
<dbReference type="PROSITE" id="PS50231">
    <property type="entry name" value="RICIN_B_LECTIN"/>
    <property type="match status" value="1"/>
</dbReference>
<evidence type="ECO:0000259" key="3">
    <source>
        <dbReference type="SMART" id="SM00458"/>
    </source>
</evidence>
<dbReference type="SUPFAM" id="SSF50370">
    <property type="entry name" value="Ricin B-like lectins"/>
    <property type="match status" value="1"/>
</dbReference>
<evidence type="ECO:0000313" key="4">
    <source>
        <dbReference type="EMBL" id="GMK56413.1"/>
    </source>
</evidence>
<dbReference type="InterPro" id="IPR000772">
    <property type="entry name" value="Ricin_B_lectin"/>
</dbReference>
<sequence>MLALLKLSVLAALATAQICGPGDGGGNPPPTTSTPPPVTTPPPTGSGTVIHPGSNTGLCVDVAGANFANGTPVQVYQCNGTKAQSFTLIRGNQQIKVAGTNFCLDAGTNPGDGSKIHLWTCYSGLPQQQWYYTNDNRIALTNQGLCLDLTDGRAANGNQLQVWSCGNGNANQVWTSNVSGGSARRRWYHE</sequence>
<reference evidence="4" key="1">
    <citation type="journal article" date="2023" name="BMC Genomics">
        <title>Chromosome-level genome assemblies of Cutaneotrichosporon spp. (Trichosporonales, Basidiomycota) reveal imbalanced evolution between nucleotide sequences and chromosome synteny.</title>
        <authorList>
            <person name="Kobayashi Y."/>
            <person name="Kayamori A."/>
            <person name="Aoki K."/>
            <person name="Shiwa Y."/>
            <person name="Matsutani M."/>
            <person name="Fujita N."/>
            <person name="Sugita T."/>
            <person name="Iwasaki W."/>
            <person name="Tanaka N."/>
            <person name="Takashima M."/>
        </authorList>
    </citation>
    <scope>NUCLEOTIDE SEQUENCE</scope>
    <source>
        <strain evidence="4">HIS016</strain>
    </source>
</reference>